<feature type="transmembrane region" description="Helical" evidence="1">
    <location>
        <begin position="52"/>
        <end position="74"/>
    </location>
</feature>
<dbReference type="HOGENOM" id="CLU_1923523_0_0_0"/>
<reference evidence="2 3" key="1">
    <citation type="submission" date="2006-02" db="EMBL/GenBank/DDBJ databases">
        <authorList>
            <person name="Amann R."/>
            <person name="Ferriera S."/>
            <person name="Johnson J."/>
            <person name="Kravitz S."/>
            <person name="Halpern A."/>
            <person name="Remington K."/>
            <person name="Beeson K."/>
            <person name="Tran B."/>
            <person name="Rogers Y.-H."/>
            <person name="Friedman R."/>
            <person name="Venter J.C."/>
        </authorList>
    </citation>
    <scope>NUCLEOTIDE SEQUENCE [LARGE SCALE GENOMIC DNA]</scope>
    <source>
        <strain evidence="2 3">DSM 3645</strain>
    </source>
</reference>
<dbReference type="STRING" id="314230.DSM3645_12281"/>
<proteinExistence type="predicted"/>
<keyword evidence="1" id="KW-0472">Membrane</keyword>
<feature type="transmembrane region" description="Helical" evidence="1">
    <location>
        <begin position="5"/>
        <end position="21"/>
    </location>
</feature>
<feature type="transmembrane region" description="Helical" evidence="1">
    <location>
        <begin position="94"/>
        <end position="114"/>
    </location>
</feature>
<organism evidence="2 3">
    <name type="scientific">Blastopirellula marina DSM 3645</name>
    <dbReference type="NCBI Taxonomy" id="314230"/>
    <lineage>
        <taxon>Bacteria</taxon>
        <taxon>Pseudomonadati</taxon>
        <taxon>Planctomycetota</taxon>
        <taxon>Planctomycetia</taxon>
        <taxon>Pirellulales</taxon>
        <taxon>Pirellulaceae</taxon>
        <taxon>Blastopirellula</taxon>
    </lineage>
</organism>
<dbReference type="Proteomes" id="UP000004358">
    <property type="component" value="Unassembled WGS sequence"/>
</dbReference>
<evidence type="ECO:0000313" key="2">
    <source>
        <dbReference type="EMBL" id="EAQ80795.1"/>
    </source>
</evidence>
<gene>
    <name evidence="2" type="ORF">DSM3645_12281</name>
</gene>
<dbReference type="AlphaFoldDB" id="A3ZRM6"/>
<accession>A3ZRM6</accession>
<feature type="transmembrane region" description="Helical" evidence="1">
    <location>
        <begin position="27"/>
        <end position="45"/>
    </location>
</feature>
<sequence length="131" mass="14159">MQFRLRTLVLVVAGIAIVLAIGRQVGLLWLLFFFFVAGFIAPAILKNAWLRMGIAFGISGGSIWMMQVFLHSALVDEFQSPLSALTAESLPSSIFLGLIAVATSSLLRWSVLAVTWRHPAIVNSAGASTKE</sequence>
<keyword evidence="1" id="KW-1133">Transmembrane helix</keyword>
<name>A3ZRM6_9BACT</name>
<comment type="caution">
    <text evidence="2">The sequence shown here is derived from an EMBL/GenBank/DDBJ whole genome shotgun (WGS) entry which is preliminary data.</text>
</comment>
<keyword evidence="1" id="KW-0812">Transmembrane</keyword>
<evidence type="ECO:0000313" key="3">
    <source>
        <dbReference type="Proteomes" id="UP000004358"/>
    </source>
</evidence>
<protein>
    <submittedName>
        <fullName evidence="2">Uncharacterized protein</fullName>
    </submittedName>
</protein>
<dbReference type="EMBL" id="AANZ01000007">
    <property type="protein sequence ID" value="EAQ80795.1"/>
    <property type="molecule type" value="Genomic_DNA"/>
</dbReference>
<evidence type="ECO:0000256" key="1">
    <source>
        <dbReference type="SAM" id="Phobius"/>
    </source>
</evidence>